<dbReference type="PANTHER" id="PTHR20930">
    <property type="entry name" value="OVARIAN CARCINOMA ANTIGEN CA125-RELATED"/>
    <property type="match status" value="1"/>
</dbReference>
<evidence type="ECO:0000313" key="3">
    <source>
        <dbReference type="EMBL" id="CAD7274798.1"/>
    </source>
</evidence>
<dbReference type="PANTHER" id="PTHR20930:SF0">
    <property type="entry name" value="PROTEIN ILRUN"/>
    <property type="match status" value="1"/>
</dbReference>
<name>A0A7R9GA46_9CRUS</name>
<dbReference type="InterPro" id="IPR039517">
    <property type="entry name" value="C6orf106_UBA-like"/>
</dbReference>
<accession>A0A7R9GA46</accession>
<gene>
    <name evidence="3" type="ORF">NMOB1V02_LOCUS2619</name>
</gene>
<dbReference type="Pfam" id="PF14555">
    <property type="entry name" value="UBA_4"/>
    <property type="match status" value="1"/>
</dbReference>
<dbReference type="InterPro" id="IPR009060">
    <property type="entry name" value="UBA-like_sf"/>
</dbReference>
<dbReference type="InterPro" id="IPR013783">
    <property type="entry name" value="Ig-like_fold"/>
</dbReference>
<dbReference type="CDD" id="cd14349">
    <property type="entry name" value="UBA_CF106"/>
    <property type="match status" value="1"/>
</dbReference>
<feature type="region of interest" description="Disordered" evidence="1">
    <location>
        <begin position="198"/>
        <end position="256"/>
    </location>
</feature>
<evidence type="ECO:0000259" key="2">
    <source>
        <dbReference type="Pfam" id="PF16158"/>
    </source>
</evidence>
<dbReference type="EMBL" id="CAJPEX010000304">
    <property type="protein sequence ID" value="CAG0914950.1"/>
    <property type="molecule type" value="Genomic_DNA"/>
</dbReference>
<keyword evidence="4" id="KW-1185">Reference proteome</keyword>
<dbReference type="InterPro" id="IPR032350">
    <property type="entry name" value="Nbr1_FW"/>
</dbReference>
<dbReference type="GO" id="GO:0043130">
    <property type="term" value="F:ubiquitin binding"/>
    <property type="evidence" value="ECO:0007669"/>
    <property type="project" value="TreeGrafter"/>
</dbReference>
<feature type="compositionally biased region" description="Acidic residues" evidence="1">
    <location>
        <begin position="247"/>
        <end position="256"/>
    </location>
</feature>
<sequence>MDVDGDFDQSLLQQFSCLGTVDKEVLVKELKKYVGEHLNDSTASFFLDMNNWNLQAAICSYFDFEHPNGTGPTLPSMSFIKDVTVGEGESIPPNTRFVKTWRLQNSGGDRWPEGVTLRFSGGHQFTTQDVVPIPPLEPLQATDISVDMTSPSEPGIFQGKWRMSTAQGDYFGDVIWVILSVSEAGTLGVTQQLSRLTWPSDDDAGMDGLQSGHPFRVQVSPLPPPPAPSSSPANNPFSLRLRTDPGAEADDEEEMN</sequence>
<dbReference type="OrthoDB" id="661148at2759"/>
<organism evidence="3">
    <name type="scientific">Notodromas monacha</name>
    <dbReference type="NCBI Taxonomy" id="399045"/>
    <lineage>
        <taxon>Eukaryota</taxon>
        <taxon>Metazoa</taxon>
        <taxon>Ecdysozoa</taxon>
        <taxon>Arthropoda</taxon>
        <taxon>Crustacea</taxon>
        <taxon>Oligostraca</taxon>
        <taxon>Ostracoda</taxon>
        <taxon>Podocopa</taxon>
        <taxon>Podocopida</taxon>
        <taxon>Cypridocopina</taxon>
        <taxon>Cypridoidea</taxon>
        <taxon>Cyprididae</taxon>
        <taxon>Notodromas</taxon>
    </lineage>
</organism>
<dbReference type="Gene3D" id="2.60.40.10">
    <property type="entry name" value="Immunoglobulins"/>
    <property type="match status" value="1"/>
</dbReference>
<protein>
    <recommendedName>
        <fullName evidence="2">Nbr1 FW domain-containing protein</fullName>
    </recommendedName>
</protein>
<dbReference type="Proteomes" id="UP000678499">
    <property type="component" value="Unassembled WGS sequence"/>
</dbReference>
<dbReference type="GO" id="GO:0016236">
    <property type="term" value="P:macroautophagy"/>
    <property type="evidence" value="ECO:0007669"/>
    <property type="project" value="TreeGrafter"/>
</dbReference>
<reference evidence="3" key="1">
    <citation type="submission" date="2020-11" db="EMBL/GenBank/DDBJ databases">
        <authorList>
            <person name="Tran Van P."/>
        </authorList>
    </citation>
    <scope>NUCLEOTIDE SEQUENCE</scope>
</reference>
<evidence type="ECO:0000256" key="1">
    <source>
        <dbReference type="SAM" id="MobiDB-lite"/>
    </source>
</evidence>
<dbReference type="EMBL" id="OA882341">
    <property type="protein sequence ID" value="CAD7274798.1"/>
    <property type="molecule type" value="Genomic_DNA"/>
</dbReference>
<dbReference type="Gene3D" id="1.10.8.10">
    <property type="entry name" value="DNA helicase RuvA subunit, C-terminal domain"/>
    <property type="match status" value="1"/>
</dbReference>
<dbReference type="AlphaFoldDB" id="A0A7R9GA46"/>
<feature type="domain" description="Nbr1 FW" evidence="2">
    <location>
        <begin position="84"/>
        <end position="181"/>
    </location>
</feature>
<dbReference type="GO" id="GO:0000407">
    <property type="term" value="C:phagophore assembly site"/>
    <property type="evidence" value="ECO:0007669"/>
    <property type="project" value="TreeGrafter"/>
</dbReference>
<dbReference type="CDD" id="cd14947">
    <property type="entry name" value="NBR1_like"/>
    <property type="match status" value="1"/>
</dbReference>
<evidence type="ECO:0000313" key="4">
    <source>
        <dbReference type="Proteomes" id="UP000678499"/>
    </source>
</evidence>
<dbReference type="SUPFAM" id="SSF46934">
    <property type="entry name" value="UBA-like"/>
    <property type="match status" value="1"/>
</dbReference>
<proteinExistence type="predicted"/>
<feature type="compositionally biased region" description="Low complexity" evidence="1">
    <location>
        <begin position="230"/>
        <end position="239"/>
    </location>
</feature>
<dbReference type="Pfam" id="PF16158">
    <property type="entry name" value="N_BRCA1_IG"/>
    <property type="match status" value="1"/>
</dbReference>